<keyword evidence="2" id="KW-0812">Transmembrane</keyword>
<dbReference type="RefSeq" id="XP_001483049.2">
    <property type="nucleotide sequence ID" value="XM_001482999.1"/>
</dbReference>
<dbReference type="EMBL" id="CH408160">
    <property type="protein sequence ID" value="EDK40906.2"/>
    <property type="molecule type" value="Genomic_DNA"/>
</dbReference>
<dbReference type="InterPro" id="IPR052588">
    <property type="entry name" value="Kelch_domain_protein"/>
</dbReference>
<dbReference type="InterPro" id="IPR025183">
    <property type="entry name" value="DUF4110"/>
</dbReference>
<dbReference type="SUPFAM" id="SSF117281">
    <property type="entry name" value="Kelch motif"/>
    <property type="match status" value="1"/>
</dbReference>
<evidence type="ECO:0000256" key="2">
    <source>
        <dbReference type="SAM" id="Phobius"/>
    </source>
</evidence>
<feature type="compositionally biased region" description="Acidic residues" evidence="1">
    <location>
        <begin position="561"/>
        <end position="581"/>
    </location>
</feature>
<dbReference type="Proteomes" id="UP000001997">
    <property type="component" value="Unassembled WGS sequence"/>
</dbReference>
<feature type="transmembrane region" description="Helical" evidence="2">
    <location>
        <begin position="12"/>
        <end position="33"/>
    </location>
</feature>
<evidence type="ECO:0000256" key="1">
    <source>
        <dbReference type="SAM" id="MobiDB-lite"/>
    </source>
</evidence>
<dbReference type="Pfam" id="PF13422">
    <property type="entry name" value="DUF4110"/>
    <property type="match status" value="1"/>
</dbReference>
<reference evidence="4 5" key="1">
    <citation type="journal article" date="2009" name="Nature">
        <title>Evolution of pathogenicity and sexual reproduction in eight Candida genomes.</title>
        <authorList>
            <person name="Butler G."/>
            <person name="Rasmussen M.D."/>
            <person name="Lin M.F."/>
            <person name="Santos M.A."/>
            <person name="Sakthikumar S."/>
            <person name="Munro C.A."/>
            <person name="Rheinbay E."/>
            <person name="Grabherr M."/>
            <person name="Forche A."/>
            <person name="Reedy J.L."/>
            <person name="Agrafioti I."/>
            <person name="Arnaud M.B."/>
            <person name="Bates S."/>
            <person name="Brown A.J."/>
            <person name="Brunke S."/>
            <person name="Costanzo M.C."/>
            <person name="Fitzpatrick D.A."/>
            <person name="de Groot P.W."/>
            <person name="Harris D."/>
            <person name="Hoyer L.L."/>
            <person name="Hube B."/>
            <person name="Klis F.M."/>
            <person name="Kodira C."/>
            <person name="Lennard N."/>
            <person name="Logue M.E."/>
            <person name="Martin R."/>
            <person name="Neiman A.M."/>
            <person name="Nikolaou E."/>
            <person name="Quail M.A."/>
            <person name="Quinn J."/>
            <person name="Santos M.C."/>
            <person name="Schmitzberger F.F."/>
            <person name="Sherlock G."/>
            <person name="Shah P."/>
            <person name="Silverstein K.A."/>
            <person name="Skrzypek M.S."/>
            <person name="Soll D."/>
            <person name="Staggs R."/>
            <person name="Stansfield I."/>
            <person name="Stumpf M.P."/>
            <person name="Sudbery P.E."/>
            <person name="Srikantha T."/>
            <person name="Zeng Q."/>
            <person name="Berman J."/>
            <person name="Berriman M."/>
            <person name="Heitman J."/>
            <person name="Gow N.A."/>
            <person name="Lorenz M.C."/>
            <person name="Birren B.W."/>
            <person name="Kellis M."/>
            <person name="Cuomo C.A."/>
        </authorList>
    </citation>
    <scope>NUCLEOTIDE SEQUENCE [LARGE SCALE GENOMIC DNA]</scope>
    <source>
        <strain evidence="5">ATCC 6260 / CBS 566 / DSM 6381 / JCM 1539 / NBRC 10279 / NRRL Y-324</strain>
    </source>
</reference>
<dbReference type="STRING" id="294746.A5DP03"/>
<protein>
    <recommendedName>
        <fullName evidence="3">DUF4110 domain-containing protein</fullName>
    </recommendedName>
</protein>
<dbReference type="Gene3D" id="2.120.10.80">
    <property type="entry name" value="Kelch-type beta propeller"/>
    <property type="match status" value="2"/>
</dbReference>
<dbReference type="InParanoid" id="A5DP03"/>
<accession>A5DP03</accession>
<dbReference type="GeneID" id="5125002"/>
<dbReference type="PANTHER" id="PTHR46063">
    <property type="entry name" value="KELCH DOMAIN-CONTAINING PROTEIN"/>
    <property type="match status" value="1"/>
</dbReference>
<dbReference type="VEuPathDB" id="FungiDB:PGUG_05004"/>
<gene>
    <name evidence="4" type="ORF">PGUG_05004</name>
</gene>
<dbReference type="InterPro" id="IPR015915">
    <property type="entry name" value="Kelch-typ_b-propeller"/>
</dbReference>
<keyword evidence="2" id="KW-1133">Transmembrane helix</keyword>
<feature type="compositionally biased region" description="Acidic residues" evidence="1">
    <location>
        <begin position="533"/>
        <end position="553"/>
    </location>
</feature>
<dbReference type="AlphaFoldDB" id="A5DP03"/>
<evidence type="ECO:0000313" key="5">
    <source>
        <dbReference type="Proteomes" id="UP000001997"/>
    </source>
</evidence>
<feature type="region of interest" description="Disordered" evidence="1">
    <location>
        <begin position="57"/>
        <end position="88"/>
    </location>
</feature>
<name>A5DP03_PICGU</name>
<feature type="domain" description="DUF4110" evidence="3">
    <location>
        <begin position="583"/>
        <end position="667"/>
    </location>
</feature>
<proteinExistence type="predicted"/>
<dbReference type="HOGENOM" id="CLU_008722_0_0_1"/>
<dbReference type="OrthoDB" id="4447at2759"/>
<dbReference type="FunCoup" id="A5DP03">
    <property type="interactions" value="654"/>
</dbReference>
<evidence type="ECO:0000259" key="3">
    <source>
        <dbReference type="Pfam" id="PF13422"/>
    </source>
</evidence>
<keyword evidence="5" id="KW-1185">Reference proteome</keyword>
<dbReference type="KEGG" id="pgu:PGUG_05004"/>
<feature type="compositionally biased region" description="Basic and acidic residues" evidence="1">
    <location>
        <begin position="57"/>
        <end position="78"/>
    </location>
</feature>
<sequence>MSMFSDFVNSQFSFYSFSSLFIFYLSSSLFIFLPSFSAANSREKFIFMAKKDKKSKEAKKARTAEKQKKNLSKAEVKNKKQAKKLGEDEDDQDIDAILEQYAKEQEAFQAVTIEVCNRPSKRMNPTLVTNPSKRELLLFGGETVEGSNSKFYNDLFTYSIDNRIWRKVSSKNAPLPRSSHAMCAHPSGVVLLFGGEFSSPKQSTFYHYGDTWILDGEDKEWTKIEQRNGPSARSGHRLACWKNYIIMHGGFRDLGARTTYLNDLWLFDITNYKWSQVEFPPNHPIPDARSGHSLLPCAEGAVLYGGYCKVPFKKTLQKGKVLSDSWVLKMKSDPKAIRFERRRKQGFVPSPRVGCSLVYHKNRGIMFGGVYDFEENEEDIDSEFYNNLYSYHIENNRWYNLSLKPQRKKQVQVKEKTRDEDLEEILNSILAKAKLNDDDEDEETAKEVSDIDRLKLQEEEEEAAATAAIPTMNQLPHPRFNATVCVADDTLYIFGGIFERNDKEFNLDSFYSIDLGKLDGVKVLWEDLKELEQKDEDSEDDEDDEEDEYESESESEKAENDDNEDYEEEEEEEAEEVEEEFPDARPWLPHPKPFESLRDFYVRTGAQFLEWSISSNRDARGKYLKKAAFDMCEDRFWERREQVSVAEDNLESMGGVGEVVVKESKGKRR</sequence>
<dbReference type="Pfam" id="PF24681">
    <property type="entry name" value="Kelch_KLHDC2_KLHL20_DRC7"/>
    <property type="match status" value="1"/>
</dbReference>
<dbReference type="OMA" id="PSPRVGC"/>
<dbReference type="eggNOG" id="KOG1230">
    <property type="taxonomic scope" value="Eukaryota"/>
</dbReference>
<organism evidence="4 5">
    <name type="scientific">Meyerozyma guilliermondii (strain ATCC 6260 / CBS 566 / DSM 6381 / JCM 1539 / NBRC 10279 / NRRL Y-324)</name>
    <name type="common">Yeast</name>
    <name type="synonym">Candida guilliermondii</name>
    <dbReference type="NCBI Taxonomy" id="294746"/>
    <lineage>
        <taxon>Eukaryota</taxon>
        <taxon>Fungi</taxon>
        <taxon>Dikarya</taxon>
        <taxon>Ascomycota</taxon>
        <taxon>Saccharomycotina</taxon>
        <taxon>Pichiomycetes</taxon>
        <taxon>Debaryomycetaceae</taxon>
        <taxon>Meyerozyma</taxon>
    </lineage>
</organism>
<keyword evidence="2" id="KW-0472">Membrane</keyword>
<feature type="region of interest" description="Disordered" evidence="1">
    <location>
        <begin position="532"/>
        <end position="590"/>
    </location>
</feature>
<dbReference type="PANTHER" id="PTHR46063:SF1">
    <property type="entry name" value="KELCH DOMAIN-CONTAINING PROTEIN 4"/>
    <property type="match status" value="1"/>
</dbReference>
<evidence type="ECO:0000313" key="4">
    <source>
        <dbReference type="EMBL" id="EDK40906.2"/>
    </source>
</evidence>